<comment type="subcellular location">
    <subcellularLocation>
        <location evidence="1 14">Cell outer membrane</location>
        <topology evidence="1 14">Multi-pass membrane protein</topology>
    </subcellularLocation>
</comment>
<dbReference type="InterPro" id="IPR036942">
    <property type="entry name" value="Beta-barrel_TonB_sf"/>
</dbReference>
<keyword evidence="11 14" id="KW-0472">Membrane</keyword>
<evidence type="ECO:0000256" key="8">
    <source>
        <dbReference type="ARBA" id="ARBA00023004"/>
    </source>
</evidence>
<keyword evidence="10 15" id="KW-0798">TonB box</keyword>
<evidence type="ECO:0000256" key="15">
    <source>
        <dbReference type="RuleBase" id="RU003357"/>
    </source>
</evidence>
<dbReference type="GO" id="GO:0015891">
    <property type="term" value="P:siderophore transport"/>
    <property type="evidence" value="ECO:0007669"/>
    <property type="project" value="UniProtKB-ARBA"/>
</dbReference>
<dbReference type="PANTHER" id="PTHR32552:SF89">
    <property type="entry name" value="CATECHOLATE SIDEROPHORE RECEPTOR FIU"/>
    <property type="match status" value="1"/>
</dbReference>
<evidence type="ECO:0000256" key="6">
    <source>
        <dbReference type="ARBA" id="ARBA00022692"/>
    </source>
</evidence>
<organism evidence="20 21">
    <name type="scientific">Pseudoxanthomonas winnipegensis</name>
    <dbReference type="NCBI Taxonomy" id="2480810"/>
    <lineage>
        <taxon>Bacteria</taxon>
        <taxon>Pseudomonadati</taxon>
        <taxon>Pseudomonadota</taxon>
        <taxon>Gammaproteobacteria</taxon>
        <taxon>Lysobacterales</taxon>
        <taxon>Lysobacteraceae</taxon>
        <taxon>Pseudoxanthomonas</taxon>
    </lineage>
</organism>
<keyword evidence="12 20" id="KW-0675">Receptor</keyword>
<dbReference type="PANTHER" id="PTHR32552">
    <property type="entry name" value="FERRICHROME IRON RECEPTOR-RELATED"/>
    <property type="match status" value="1"/>
</dbReference>
<dbReference type="SUPFAM" id="SSF56935">
    <property type="entry name" value="Porins"/>
    <property type="match status" value="1"/>
</dbReference>
<dbReference type="FunFam" id="2.170.130.10:FF:000001">
    <property type="entry name" value="Catecholate siderophore TonB-dependent receptor"/>
    <property type="match status" value="1"/>
</dbReference>
<evidence type="ECO:0000256" key="1">
    <source>
        <dbReference type="ARBA" id="ARBA00004571"/>
    </source>
</evidence>
<feature type="signal peptide" evidence="17">
    <location>
        <begin position="1"/>
        <end position="35"/>
    </location>
</feature>
<sequence>MSHIRSRKHLPGARPLTAAALATSLALALPGTALATDGIDAPGASADQQRDHDRDEHDGQRHHRGDARTLDKIDVHGSRIQAKAVASPKFTQPLQDTPQTIQVITSDLFNQQGATTLTEALRNSPGVGAFYAGENGSTNTGDAIYMRGFDSSSSIFVDGVRDLGSISRDVFNIDQIEVEKGPAGTDNGRSAPTGAINMVSKRATLHDAVSGTLSGGTDDQRRGTADWSQTLAGGLALRLNAMWQDSDVPGRDHVENKRWGLAPSLGFNLDGATRAWLNLYYVKQENVPDGFVPTIGLPGWTPQPGLAQRAGHPVDPENFYGTRLDHDDVEAKQATFILEHDFSDTLKLTNTARWGETTQDYLLSAFMTTGGTAANPLAGNIKWTNPSDLSTYTVARSLPTFKDQRNKIITDQLNLRADFATGAVVHNLSTGLELTREEQFNRNFGTTGSLPAANLYNPDWNAVGTLAWYHNGTGSHGKTDTASVYAFDTLKFGENFLLTGGVRFDHYKTEYFSNAVCNTAGSRGGPRNAVYCGSAPIGSILTTNDADTSDTLFNWKLGAVYKAGDAVSLYANWALSQQPPGGANFAVTNAAGTANSVNADPQKARTFEVGTKWAVLDNLALNLALFQTHVTNEINANVVDDFNNPTQTGEKKVKGVELSAVGNITHNWSVSAGYTSMSTKVTEGPSISADGTPNLSYTPDDAFTSWTSYRFPFGLTIGGGVRYSGQMHRGSDGAVGTPKYAKSYTVYDAVVSYDLSRNFSLRLNGYNLFDKDYVAAINKSGYRYTPGTPRTFLLSADFRF</sequence>
<evidence type="ECO:0000256" key="2">
    <source>
        <dbReference type="ARBA" id="ARBA00009810"/>
    </source>
</evidence>
<evidence type="ECO:0000256" key="3">
    <source>
        <dbReference type="ARBA" id="ARBA00022448"/>
    </source>
</evidence>
<feature type="region of interest" description="Disordered" evidence="16">
    <location>
        <begin position="38"/>
        <end position="69"/>
    </location>
</feature>
<feature type="domain" description="TonB-dependent receptor plug" evidence="19">
    <location>
        <begin position="94"/>
        <end position="195"/>
    </location>
</feature>
<dbReference type="NCBIfam" id="NF007349">
    <property type="entry name" value="PRK09840.1"/>
    <property type="match status" value="1"/>
</dbReference>
<dbReference type="InterPro" id="IPR000531">
    <property type="entry name" value="Beta-barrel_TonB"/>
</dbReference>
<comment type="caution">
    <text evidence="20">The sequence shown here is derived from an EMBL/GenBank/DDBJ whole genome shotgun (WGS) entry which is preliminary data.</text>
</comment>
<dbReference type="GO" id="GO:0015344">
    <property type="term" value="F:siderophore uptake transmembrane transporter activity"/>
    <property type="evidence" value="ECO:0007669"/>
    <property type="project" value="TreeGrafter"/>
</dbReference>
<dbReference type="CDD" id="cd01347">
    <property type="entry name" value="ligand_gated_channel"/>
    <property type="match status" value="1"/>
</dbReference>
<evidence type="ECO:0000256" key="9">
    <source>
        <dbReference type="ARBA" id="ARBA00023065"/>
    </source>
</evidence>
<evidence type="ECO:0000259" key="19">
    <source>
        <dbReference type="Pfam" id="PF07715"/>
    </source>
</evidence>
<evidence type="ECO:0000256" key="12">
    <source>
        <dbReference type="ARBA" id="ARBA00023170"/>
    </source>
</evidence>
<feature type="compositionally biased region" description="Basic and acidic residues" evidence="16">
    <location>
        <begin position="48"/>
        <end position="59"/>
    </location>
</feature>
<feature type="domain" description="TonB-dependent receptor-like beta-barrel" evidence="18">
    <location>
        <begin position="312"/>
        <end position="768"/>
    </location>
</feature>
<evidence type="ECO:0000313" key="20">
    <source>
        <dbReference type="EMBL" id="TAA38134.1"/>
    </source>
</evidence>
<dbReference type="InterPro" id="IPR012910">
    <property type="entry name" value="Plug_dom"/>
</dbReference>
<dbReference type="Pfam" id="PF00593">
    <property type="entry name" value="TonB_dep_Rec_b-barrel"/>
    <property type="match status" value="1"/>
</dbReference>
<keyword evidence="3 14" id="KW-0813">Transport</keyword>
<dbReference type="Pfam" id="PF07715">
    <property type="entry name" value="Plug"/>
    <property type="match status" value="1"/>
</dbReference>
<dbReference type="RefSeq" id="WP_130522962.1">
    <property type="nucleotide sequence ID" value="NZ_SHMF01000001.1"/>
</dbReference>
<evidence type="ECO:0000256" key="11">
    <source>
        <dbReference type="ARBA" id="ARBA00023136"/>
    </source>
</evidence>
<dbReference type="EMBL" id="SHMF01000001">
    <property type="protein sequence ID" value="TAA38134.1"/>
    <property type="molecule type" value="Genomic_DNA"/>
</dbReference>
<keyword evidence="6 14" id="KW-0812">Transmembrane</keyword>
<gene>
    <name evidence="20" type="ORF">EA656_05750</name>
</gene>
<reference evidence="20 21" key="1">
    <citation type="submission" date="2019-02" db="EMBL/GenBank/DDBJ databases">
        <title>WGS of Pseudoxanthomonas species novum from clinical isolates.</title>
        <authorList>
            <person name="Bernier A.-M."/>
            <person name="Bernard K."/>
            <person name="Vachon A."/>
        </authorList>
    </citation>
    <scope>NUCLEOTIDE SEQUENCE [LARGE SCALE GENOMIC DNA]</scope>
    <source>
        <strain evidence="20 21">NML140781</strain>
    </source>
</reference>
<evidence type="ECO:0000256" key="10">
    <source>
        <dbReference type="ARBA" id="ARBA00023077"/>
    </source>
</evidence>
<dbReference type="InterPro" id="IPR039426">
    <property type="entry name" value="TonB-dep_rcpt-like"/>
</dbReference>
<dbReference type="GO" id="GO:0009279">
    <property type="term" value="C:cell outer membrane"/>
    <property type="evidence" value="ECO:0007669"/>
    <property type="project" value="UniProtKB-SubCell"/>
</dbReference>
<keyword evidence="13 14" id="KW-0998">Cell outer membrane</keyword>
<keyword evidence="9" id="KW-0406">Ion transport</keyword>
<dbReference type="Proteomes" id="UP000292087">
    <property type="component" value="Unassembled WGS sequence"/>
</dbReference>
<keyword evidence="4 14" id="KW-1134">Transmembrane beta strand</keyword>
<evidence type="ECO:0000256" key="14">
    <source>
        <dbReference type="PROSITE-ProRule" id="PRU01360"/>
    </source>
</evidence>
<evidence type="ECO:0000256" key="7">
    <source>
        <dbReference type="ARBA" id="ARBA00022729"/>
    </source>
</evidence>
<evidence type="ECO:0000256" key="17">
    <source>
        <dbReference type="SAM" id="SignalP"/>
    </source>
</evidence>
<proteinExistence type="inferred from homology"/>
<dbReference type="Gene3D" id="2.170.130.10">
    <property type="entry name" value="TonB-dependent receptor, plug domain"/>
    <property type="match status" value="1"/>
</dbReference>
<feature type="chain" id="PRO_5020417213" evidence="17">
    <location>
        <begin position="36"/>
        <end position="800"/>
    </location>
</feature>
<comment type="similarity">
    <text evidence="2 14 15">Belongs to the TonB-dependent receptor family.</text>
</comment>
<evidence type="ECO:0000256" key="4">
    <source>
        <dbReference type="ARBA" id="ARBA00022452"/>
    </source>
</evidence>
<keyword evidence="8" id="KW-0408">Iron</keyword>
<evidence type="ECO:0000256" key="16">
    <source>
        <dbReference type="SAM" id="MobiDB-lite"/>
    </source>
</evidence>
<dbReference type="InterPro" id="IPR037066">
    <property type="entry name" value="Plug_dom_sf"/>
</dbReference>
<evidence type="ECO:0000259" key="18">
    <source>
        <dbReference type="Pfam" id="PF00593"/>
    </source>
</evidence>
<dbReference type="AlphaFoldDB" id="A0A4Q8M271"/>
<evidence type="ECO:0000256" key="5">
    <source>
        <dbReference type="ARBA" id="ARBA00022496"/>
    </source>
</evidence>
<keyword evidence="7 17" id="KW-0732">Signal</keyword>
<evidence type="ECO:0000256" key="13">
    <source>
        <dbReference type="ARBA" id="ARBA00023237"/>
    </source>
</evidence>
<protein>
    <submittedName>
        <fullName evidence="20">Catecholate siderophore receptor Fiu</fullName>
    </submittedName>
</protein>
<keyword evidence="5" id="KW-0410">Iron transport</keyword>
<accession>A0A4Q8M271</accession>
<evidence type="ECO:0000313" key="21">
    <source>
        <dbReference type="Proteomes" id="UP000292087"/>
    </source>
</evidence>
<name>A0A4Q8M271_9GAMM</name>
<dbReference type="Gene3D" id="2.40.170.20">
    <property type="entry name" value="TonB-dependent receptor, beta-barrel domain"/>
    <property type="match status" value="1"/>
</dbReference>
<dbReference type="PROSITE" id="PS52016">
    <property type="entry name" value="TONB_DEPENDENT_REC_3"/>
    <property type="match status" value="1"/>
</dbReference>